<dbReference type="EMBL" id="LGUG01000002">
    <property type="protein sequence ID" value="KON99209.1"/>
    <property type="molecule type" value="Genomic_DNA"/>
</dbReference>
<reference evidence="8 10" key="1">
    <citation type="submission" date="2015-07" db="EMBL/GenBank/DDBJ databases">
        <title>Fjat-14205 dsm 2895.</title>
        <authorList>
            <person name="Liu B."/>
            <person name="Wang J."/>
            <person name="Zhu Y."/>
            <person name="Liu G."/>
            <person name="Chen Q."/>
            <person name="Chen Z."/>
            <person name="Lan J."/>
            <person name="Che J."/>
            <person name="Ge C."/>
            <person name="Shi H."/>
            <person name="Pan Z."/>
            <person name="Liu X."/>
        </authorList>
    </citation>
    <scope>NUCLEOTIDE SEQUENCE [LARGE SCALE GENOMIC DNA]</scope>
    <source>
        <strain evidence="8 10">DSM 2895</strain>
    </source>
</reference>
<dbReference type="GO" id="GO:0050660">
    <property type="term" value="F:flavin adenine dinucleotide binding"/>
    <property type="evidence" value="ECO:0007669"/>
    <property type="project" value="InterPro"/>
</dbReference>
<dbReference type="Proteomes" id="UP000182836">
    <property type="component" value="Unassembled WGS sequence"/>
</dbReference>
<keyword evidence="2" id="KW-0784">Thiamine biosynthesis</keyword>
<dbReference type="GeneID" id="42303642"/>
<dbReference type="EC" id="1.4.3.19" evidence="5"/>
<evidence type="ECO:0000256" key="3">
    <source>
        <dbReference type="ARBA" id="ARBA00023002"/>
    </source>
</evidence>
<protein>
    <recommendedName>
        <fullName evidence="5">glycine oxidase</fullName>
        <ecNumber evidence="5">1.4.3.19</ecNumber>
    </recommendedName>
</protein>
<dbReference type="UniPathway" id="UPA00060"/>
<dbReference type="PATRIC" id="fig|47500.12.peg.4188"/>
<dbReference type="RefSeq" id="WP_043063909.1">
    <property type="nucleotide sequence ID" value="NZ_BJOA01000073.1"/>
</dbReference>
<dbReference type="GO" id="GO:0005737">
    <property type="term" value="C:cytoplasm"/>
    <property type="evidence" value="ECO:0007669"/>
    <property type="project" value="TreeGrafter"/>
</dbReference>
<comment type="catalytic activity">
    <reaction evidence="4">
        <text>glycine + O2 + H2O = glyoxylate + H2O2 + NH4(+)</text>
        <dbReference type="Rhea" id="RHEA:11532"/>
        <dbReference type="ChEBI" id="CHEBI:15377"/>
        <dbReference type="ChEBI" id="CHEBI:15379"/>
        <dbReference type="ChEBI" id="CHEBI:16240"/>
        <dbReference type="ChEBI" id="CHEBI:28938"/>
        <dbReference type="ChEBI" id="CHEBI:36655"/>
        <dbReference type="ChEBI" id="CHEBI:57305"/>
        <dbReference type="EC" id="1.4.3.19"/>
    </reaction>
</comment>
<dbReference type="GO" id="GO:0009228">
    <property type="term" value="P:thiamine biosynthetic process"/>
    <property type="evidence" value="ECO:0007669"/>
    <property type="project" value="UniProtKB-KW"/>
</dbReference>
<dbReference type="OrthoDB" id="9794226at2"/>
<dbReference type="SUPFAM" id="SSF51905">
    <property type="entry name" value="FAD/NAD(P)-binding domain"/>
    <property type="match status" value="1"/>
</dbReference>
<evidence type="ECO:0000256" key="5">
    <source>
        <dbReference type="ARBA" id="ARBA00050018"/>
    </source>
</evidence>
<evidence type="ECO:0000313" key="10">
    <source>
        <dbReference type="Proteomes" id="UP000037269"/>
    </source>
</evidence>
<dbReference type="GO" id="GO:0043799">
    <property type="term" value="F:glycine oxidase activity"/>
    <property type="evidence" value="ECO:0007669"/>
    <property type="project" value="UniProtKB-EC"/>
</dbReference>
<evidence type="ECO:0000313" key="11">
    <source>
        <dbReference type="Proteomes" id="UP000182836"/>
    </source>
</evidence>
<keyword evidence="6" id="KW-0812">Transmembrane</keyword>
<dbReference type="Gene3D" id="3.30.9.10">
    <property type="entry name" value="D-Amino Acid Oxidase, subunit A, domain 2"/>
    <property type="match status" value="1"/>
</dbReference>
<dbReference type="InterPro" id="IPR006076">
    <property type="entry name" value="FAD-dep_OxRdtase"/>
</dbReference>
<name>A0A0D1VXP1_ANEMI</name>
<dbReference type="InterPro" id="IPR012727">
    <property type="entry name" value="Gly_oxidase_ThiO"/>
</dbReference>
<feature type="domain" description="FAD dependent oxidoreductase" evidence="7">
    <location>
        <begin position="5"/>
        <end position="350"/>
    </location>
</feature>
<dbReference type="Pfam" id="PF01266">
    <property type="entry name" value="DAO"/>
    <property type="match status" value="1"/>
</dbReference>
<dbReference type="EMBL" id="FNED01000005">
    <property type="protein sequence ID" value="SDI59925.1"/>
    <property type="molecule type" value="Genomic_DNA"/>
</dbReference>
<dbReference type="PANTHER" id="PTHR13847:SF289">
    <property type="entry name" value="GLYCINE OXIDASE"/>
    <property type="match status" value="1"/>
</dbReference>
<proteinExistence type="predicted"/>
<comment type="pathway">
    <text evidence="1">Cofactor biosynthesis; thiamine diphosphate biosynthesis.</text>
</comment>
<reference evidence="9 11" key="2">
    <citation type="submission" date="2016-10" db="EMBL/GenBank/DDBJ databases">
        <authorList>
            <person name="de Groot N.N."/>
        </authorList>
    </citation>
    <scope>NUCLEOTIDE SEQUENCE [LARGE SCALE GENOMIC DNA]</scope>
    <source>
        <strain evidence="9 11">DSM 2895</strain>
    </source>
</reference>
<dbReference type="GO" id="GO:0009229">
    <property type="term" value="P:thiamine diphosphate biosynthetic process"/>
    <property type="evidence" value="ECO:0007669"/>
    <property type="project" value="UniProtKB-UniPathway"/>
</dbReference>
<sequence length="373" mass="40297">MNKKDVVIIGGGIIGVAIAYQLAKRGKSVTVLEKDTVGAHSSGAAGGMLGAQVEFSEPGPLVDLSLRSRAMFTELAKELCEASGIDIGLNKAGMLRVAWTEEEAEALQKRGAWQQAMGLNAEWLDRVEVKRIEPMVSDEIAGALYLQDDAQISAPDTTRAFAVAAARHGAAIRERCEALEIERTDNRITSVLTTQGRLTADYYVLAAGAWSGRLARMLNLPLDVFPIKGEAFSVFSTLQPIQKTLYSHGCYIVPKDGNRLLVGASSADCGFDNRITIDGLQQLMAKALRLLPALKSCPLERTWASLRPQTKDGLPYFGPVASFDNLLAATGHYRNGILLSPLTGEIIARMITGEDIDVSLAPFTDKRHAQPVF</sequence>
<dbReference type="Gene3D" id="3.50.50.60">
    <property type="entry name" value="FAD/NAD(P)-binding domain"/>
    <property type="match status" value="1"/>
</dbReference>
<keyword evidence="6" id="KW-0472">Membrane</keyword>
<evidence type="ECO:0000256" key="6">
    <source>
        <dbReference type="SAM" id="Phobius"/>
    </source>
</evidence>
<evidence type="ECO:0000256" key="4">
    <source>
        <dbReference type="ARBA" id="ARBA00049872"/>
    </source>
</evidence>
<keyword evidence="10" id="KW-1185">Reference proteome</keyword>
<dbReference type="Proteomes" id="UP000037269">
    <property type="component" value="Unassembled WGS sequence"/>
</dbReference>
<feature type="transmembrane region" description="Helical" evidence="6">
    <location>
        <begin position="6"/>
        <end position="23"/>
    </location>
</feature>
<dbReference type="PANTHER" id="PTHR13847">
    <property type="entry name" value="SARCOSINE DEHYDROGENASE-RELATED"/>
    <property type="match status" value="1"/>
</dbReference>
<organism evidence="8 10">
    <name type="scientific">Aneurinibacillus migulanus</name>
    <name type="common">Bacillus migulanus</name>
    <dbReference type="NCBI Taxonomy" id="47500"/>
    <lineage>
        <taxon>Bacteria</taxon>
        <taxon>Bacillati</taxon>
        <taxon>Bacillota</taxon>
        <taxon>Bacilli</taxon>
        <taxon>Bacillales</taxon>
        <taxon>Paenibacillaceae</taxon>
        <taxon>Aneurinibacillus group</taxon>
        <taxon>Aneurinibacillus</taxon>
    </lineage>
</organism>
<evidence type="ECO:0000256" key="2">
    <source>
        <dbReference type="ARBA" id="ARBA00022977"/>
    </source>
</evidence>
<gene>
    <name evidence="8" type="ORF">AF333_00230</name>
    <name evidence="9" type="ORF">SAMN04487909_105243</name>
</gene>
<accession>A0A0D1VXP1</accession>
<dbReference type="STRING" id="47500.AF333_00230"/>
<dbReference type="SUPFAM" id="SSF54373">
    <property type="entry name" value="FAD-linked reductases, C-terminal domain"/>
    <property type="match status" value="1"/>
</dbReference>
<dbReference type="NCBIfam" id="TIGR02352">
    <property type="entry name" value="thiamin_ThiO"/>
    <property type="match status" value="1"/>
</dbReference>
<evidence type="ECO:0000313" key="9">
    <source>
        <dbReference type="EMBL" id="SDI59925.1"/>
    </source>
</evidence>
<evidence type="ECO:0000256" key="1">
    <source>
        <dbReference type="ARBA" id="ARBA00004948"/>
    </source>
</evidence>
<dbReference type="InterPro" id="IPR036188">
    <property type="entry name" value="FAD/NAD-bd_sf"/>
</dbReference>
<evidence type="ECO:0000313" key="8">
    <source>
        <dbReference type="EMBL" id="KON99209.1"/>
    </source>
</evidence>
<keyword evidence="6" id="KW-1133">Transmembrane helix</keyword>
<evidence type="ECO:0000259" key="7">
    <source>
        <dbReference type="Pfam" id="PF01266"/>
    </source>
</evidence>
<dbReference type="AlphaFoldDB" id="A0A0D1VXP1"/>
<keyword evidence="3" id="KW-0560">Oxidoreductase</keyword>